<keyword evidence="1" id="KW-0472">Membrane</keyword>
<proteinExistence type="predicted"/>
<protein>
    <submittedName>
        <fullName evidence="3">Uncharacterized membrane protein</fullName>
    </submittedName>
</protein>
<evidence type="ECO:0000313" key="4">
    <source>
        <dbReference type="Proteomes" id="UP000198284"/>
    </source>
</evidence>
<keyword evidence="1" id="KW-0812">Transmembrane</keyword>
<dbReference type="EMBL" id="FZOT01000016">
    <property type="protein sequence ID" value="SNT18474.1"/>
    <property type="molecule type" value="Genomic_DNA"/>
</dbReference>
<evidence type="ECO:0000256" key="1">
    <source>
        <dbReference type="SAM" id="Phobius"/>
    </source>
</evidence>
<gene>
    <name evidence="3" type="ORF">SAMN06265795_11645</name>
</gene>
<keyword evidence="1" id="KW-1133">Transmembrane helix</keyword>
<evidence type="ECO:0000313" key="3">
    <source>
        <dbReference type="EMBL" id="SNT18474.1"/>
    </source>
</evidence>
<accession>A0A239KMT1</accession>
<organism evidence="3 4">
    <name type="scientific">Noviherbaspirillum humi</name>
    <dbReference type="NCBI Taxonomy" id="1688639"/>
    <lineage>
        <taxon>Bacteria</taxon>
        <taxon>Pseudomonadati</taxon>
        <taxon>Pseudomonadota</taxon>
        <taxon>Betaproteobacteria</taxon>
        <taxon>Burkholderiales</taxon>
        <taxon>Oxalobacteraceae</taxon>
        <taxon>Noviherbaspirillum</taxon>
    </lineage>
</organism>
<dbReference type="InterPro" id="IPR018638">
    <property type="entry name" value="DUF2061_membrane"/>
</dbReference>
<dbReference type="Proteomes" id="UP000198284">
    <property type="component" value="Unassembled WGS sequence"/>
</dbReference>
<reference evidence="3 4" key="1">
    <citation type="submission" date="2017-06" db="EMBL/GenBank/DDBJ databases">
        <authorList>
            <person name="Kim H.J."/>
            <person name="Triplett B.A."/>
        </authorList>
    </citation>
    <scope>NUCLEOTIDE SEQUENCE [LARGE SCALE GENOMIC DNA]</scope>
    <source>
        <strain evidence="3 4">U15</strain>
    </source>
</reference>
<feature type="transmembrane region" description="Helical" evidence="1">
    <location>
        <begin position="84"/>
        <end position="106"/>
    </location>
</feature>
<dbReference type="RefSeq" id="WP_089400931.1">
    <property type="nucleotide sequence ID" value="NZ_FZOT01000016.1"/>
</dbReference>
<dbReference type="AlphaFoldDB" id="A0A239KMT1"/>
<feature type="transmembrane region" description="Helical" evidence="1">
    <location>
        <begin position="12"/>
        <end position="38"/>
    </location>
</feature>
<feature type="domain" description="DUF2061" evidence="2">
    <location>
        <begin position="5"/>
        <end position="55"/>
    </location>
</feature>
<dbReference type="OrthoDB" id="9133582at2"/>
<feature type="domain" description="DUF2061" evidence="2">
    <location>
        <begin position="76"/>
        <end position="123"/>
    </location>
</feature>
<dbReference type="Pfam" id="PF09834">
    <property type="entry name" value="DUF2061"/>
    <property type="match status" value="2"/>
</dbReference>
<sequence length="140" mass="14676">MAVAAKKISQVASYIVIGFAIAYVMTGSVVLGGLAVLLEPVLNVILLPFHEHAWAGMRARAASEKARYAVIAAEKVSQTGLHMVIAFGVMFWATGSAAVGGLAAVLEPICNVVLMPLHDRAWDRFLARGFGTGAGRLNAA</sequence>
<keyword evidence="4" id="KW-1185">Reference proteome</keyword>
<name>A0A239KMT1_9BURK</name>
<evidence type="ECO:0000259" key="2">
    <source>
        <dbReference type="Pfam" id="PF09834"/>
    </source>
</evidence>